<accession>A0A3B0MUG0</accession>
<proteinExistence type="predicted"/>
<name>A0A3B0MUG0_THEAN</name>
<dbReference type="VEuPathDB" id="PiroplasmaDB:TA03340"/>
<keyword evidence="2" id="KW-0812">Transmembrane</keyword>
<keyword evidence="2" id="KW-1133">Transmembrane helix</keyword>
<dbReference type="EMBL" id="UIVS01000003">
    <property type="protein sequence ID" value="SVP92551.1"/>
    <property type="molecule type" value="Genomic_DNA"/>
</dbReference>
<evidence type="ECO:0000313" key="4">
    <source>
        <dbReference type="EMBL" id="SVP93355.1"/>
    </source>
</evidence>
<evidence type="ECO:0000313" key="3">
    <source>
        <dbReference type="EMBL" id="SVP92551.1"/>
    </source>
</evidence>
<dbReference type="InterPro" id="IPR036249">
    <property type="entry name" value="Thioredoxin-like_sf"/>
</dbReference>
<protein>
    <submittedName>
        <fullName evidence="4">Thioredoxin-like protein, putative</fullName>
    </submittedName>
</protein>
<feature type="transmembrane region" description="Helical" evidence="2">
    <location>
        <begin position="44"/>
        <end position="66"/>
    </location>
</feature>
<keyword evidence="2" id="KW-0472">Membrane</keyword>
<evidence type="ECO:0000256" key="2">
    <source>
        <dbReference type="SAM" id="Phobius"/>
    </source>
</evidence>
<reference evidence="4" key="1">
    <citation type="submission" date="2018-07" db="EMBL/GenBank/DDBJ databases">
        <authorList>
            <person name="Quirk P.G."/>
            <person name="Krulwich T.A."/>
        </authorList>
    </citation>
    <scope>NUCLEOTIDE SEQUENCE</scope>
    <source>
        <strain evidence="4">Anand</strain>
    </source>
</reference>
<dbReference type="EMBL" id="UIVT01000003">
    <property type="protein sequence ID" value="SVP93355.1"/>
    <property type="molecule type" value="Genomic_DNA"/>
</dbReference>
<dbReference type="AlphaFoldDB" id="A0A3B0MUG0"/>
<sequence length="403" mass="46813">MYRNVINNLKTIKLNYNLNNLNNVRNARNFVTNVRIGNLPNNKILLKFVKVGLVSGLFGSVGYIGYNLSSIPLNHIDEETFDGKDDLVVVILENKRKYSKQEIERLKSVLPKNISLFYTIKKSNTGMSVMLYKGMRKKYYQTLNLLDDKVLKEFSSEVNLFFQPQSEEIHTFHDSIPQFVTYNSFNKDVIEESKKAPILLQLFEENCFLCFLIRPFINSVNKLLISTNNPLRIKRLNIELNDFPKGCPITRATPTFVYYDKGSNGVKWDEFKPKDFSEKLFKTTLMDEKSKKYIEELAEKIPERFMLFGKLALWLSESQKMQELMFKSQSNDFELTSDEDLYNKSISLLMEIVILVVDMKRIDDLEENLENLKVEIDSAEKDCLAIAQIMALDIIKSETNLIS</sequence>
<dbReference type="SUPFAM" id="SSF52833">
    <property type="entry name" value="Thioredoxin-like"/>
    <property type="match status" value="1"/>
</dbReference>
<evidence type="ECO:0000256" key="1">
    <source>
        <dbReference type="SAM" id="Coils"/>
    </source>
</evidence>
<keyword evidence="1" id="KW-0175">Coiled coil</keyword>
<feature type="coiled-coil region" evidence="1">
    <location>
        <begin position="355"/>
        <end position="382"/>
    </location>
</feature>
<organism evidence="4">
    <name type="scientific">Theileria annulata</name>
    <dbReference type="NCBI Taxonomy" id="5874"/>
    <lineage>
        <taxon>Eukaryota</taxon>
        <taxon>Sar</taxon>
        <taxon>Alveolata</taxon>
        <taxon>Apicomplexa</taxon>
        <taxon>Aconoidasida</taxon>
        <taxon>Piroplasmida</taxon>
        <taxon>Theileriidae</taxon>
        <taxon>Theileria</taxon>
    </lineage>
</organism>
<gene>
    <name evidence="4" type="ORF">TAT_000234600</name>
    <name evidence="3" type="ORF">TAV_000234700</name>
</gene>